<accession>A0A2P5F7I1</accession>
<gene>
    <name evidence="1" type="ORF">TorRG33x02_104560</name>
</gene>
<comment type="caution">
    <text evidence="1">The sequence shown here is derived from an EMBL/GenBank/DDBJ whole genome shotgun (WGS) entry which is preliminary data.</text>
</comment>
<dbReference type="EMBL" id="JXTC01000056">
    <property type="protein sequence ID" value="PON93753.1"/>
    <property type="molecule type" value="Genomic_DNA"/>
</dbReference>
<name>A0A2P5F7I1_TREOI</name>
<dbReference type="Proteomes" id="UP000237000">
    <property type="component" value="Unassembled WGS sequence"/>
</dbReference>
<dbReference type="AlphaFoldDB" id="A0A2P5F7I1"/>
<keyword evidence="2" id="KW-1185">Reference proteome</keyword>
<organism evidence="1 2">
    <name type="scientific">Trema orientale</name>
    <name type="common">Charcoal tree</name>
    <name type="synonym">Celtis orientalis</name>
    <dbReference type="NCBI Taxonomy" id="63057"/>
    <lineage>
        <taxon>Eukaryota</taxon>
        <taxon>Viridiplantae</taxon>
        <taxon>Streptophyta</taxon>
        <taxon>Embryophyta</taxon>
        <taxon>Tracheophyta</taxon>
        <taxon>Spermatophyta</taxon>
        <taxon>Magnoliopsida</taxon>
        <taxon>eudicotyledons</taxon>
        <taxon>Gunneridae</taxon>
        <taxon>Pentapetalae</taxon>
        <taxon>rosids</taxon>
        <taxon>fabids</taxon>
        <taxon>Rosales</taxon>
        <taxon>Cannabaceae</taxon>
        <taxon>Trema</taxon>
    </lineage>
</organism>
<dbReference type="OrthoDB" id="10308792at2759"/>
<dbReference type="InParanoid" id="A0A2P5F7I1"/>
<evidence type="ECO:0000313" key="1">
    <source>
        <dbReference type="EMBL" id="PON93753.1"/>
    </source>
</evidence>
<sequence>MANNSSEFSLFQAVSNKIDSQKTQEMGEKWGIQNEFQQVREELATRARAHGEGGNGAARTEFKYDAYNKEDMMDKFLIHHSTG</sequence>
<protein>
    <submittedName>
        <fullName evidence="1">Uncharacterized protein</fullName>
    </submittedName>
</protein>
<reference evidence="2" key="1">
    <citation type="submission" date="2016-06" db="EMBL/GenBank/DDBJ databases">
        <title>Parallel loss of symbiosis genes in relatives of nitrogen-fixing non-legume Parasponia.</title>
        <authorList>
            <person name="Van Velzen R."/>
            <person name="Holmer R."/>
            <person name="Bu F."/>
            <person name="Rutten L."/>
            <person name="Van Zeijl A."/>
            <person name="Liu W."/>
            <person name="Santuari L."/>
            <person name="Cao Q."/>
            <person name="Sharma T."/>
            <person name="Shen D."/>
            <person name="Roswanjaya Y."/>
            <person name="Wardhani T."/>
            <person name="Kalhor M.S."/>
            <person name="Jansen J."/>
            <person name="Van den Hoogen J."/>
            <person name="Gungor B."/>
            <person name="Hartog M."/>
            <person name="Hontelez J."/>
            <person name="Verver J."/>
            <person name="Yang W.-C."/>
            <person name="Schijlen E."/>
            <person name="Repin R."/>
            <person name="Schilthuizen M."/>
            <person name="Schranz E."/>
            <person name="Heidstra R."/>
            <person name="Miyata K."/>
            <person name="Fedorova E."/>
            <person name="Kohlen W."/>
            <person name="Bisseling T."/>
            <person name="Smit S."/>
            <person name="Geurts R."/>
        </authorList>
    </citation>
    <scope>NUCLEOTIDE SEQUENCE [LARGE SCALE GENOMIC DNA]</scope>
    <source>
        <strain evidence="2">cv. RG33-2</strain>
    </source>
</reference>
<proteinExistence type="predicted"/>
<evidence type="ECO:0000313" key="2">
    <source>
        <dbReference type="Proteomes" id="UP000237000"/>
    </source>
</evidence>